<dbReference type="EMBL" id="JAUHHV010000005">
    <property type="protein sequence ID" value="KAK1425283.1"/>
    <property type="molecule type" value="Genomic_DNA"/>
</dbReference>
<reference evidence="2" key="1">
    <citation type="journal article" date="2023" name="bioRxiv">
        <title>Improved chromosome-level genome assembly for marigold (Tagetes erecta).</title>
        <authorList>
            <person name="Jiang F."/>
            <person name="Yuan L."/>
            <person name="Wang S."/>
            <person name="Wang H."/>
            <person name="Xu D."/>
            <person name="Wang A."/>
            <person name="Fan W."/>
        </authorList>
    </citation>
    <scope>NUCLEOTIDE SEQUENCE</scope>
    <source>
        <strain evidence="2">WSJ</strain>
        <tissue evidence="2">Leaf</tissue>
    </source>
</reference>
<sequence length="144" mass="16749">MLKFFLRIKKSFHLSSCQTVNSYFNFAMQGSGSGADMWFSVPERSRKPILDMLDDDKQVPKGCLAVNVGEANGEQQRFVVPVIWFNHPLFMELLKEAENEFGFEQKGTITIPCNVHRFCSVISRIIHHYRNHHQYFGCFRVWAS</sequence>
<dbReference type="InterPro" id="IPR003676">
    <property type="entry name" value="SAUR_fam"/>
</dbReference>
<gene>
    <name evidence="2" type="ORF">QVD17_20633</name>
</gene>
<dbReference type="AlphaFoldDB" id="A0AAD8NXE9"/>
<dbReference type="GO" id="GO:0009733">
    <property type="term" value="P:response to auxin"/>
    <property type="evidence" value="ECO:0007669"/>
    <property type="project" value="InterPro"/>
</dbReference>
<comment type="similarity">
    <text evidence="1">Belongs to the ARG7 family.</text>
</comment>
<dbReference type="PANTHER" id="PTHR31374:SF29">
    <property type="entry name" value="SAUR-LIKE AUXIN-RESPONSIVE PROTEIN FAMILY"/>
    <property type="match status" value="1"/>
</dbReference>
<name>A0AAD8NXE9_TARER</name>
<evidence type="ECO:0000313" key="2">
    <source>
        <dbReference type="EMBL" id="KAK1425283.1"/>
    </source>
</evidence>
<comment type="caution">
    <text evidence="2">The sequence shown here is derived from an EMBL/GenBank/DDBJ whole genome shotgun (WGS) entry which is preliminary data.</text>
</comment>
<dbReference type="Proteomes" id="UP001229421">
    <property type="component" value="Unassembled WGS sequence"/>
</dbReference>
<organism evidence="2 3">
    <name type="scientific">Tagetes erecta</name>
    <name type="common">African marigold</name>
    <dbReference type="NCBI Taxonomy" id="13708"/>
    <lineage>
        <taxon>Eukaryota</taxon>
        <taxon>Viridiplantae</taxon>
        <taxon>Streptophyta</taxon>
        <taxon>Embryophyta</taxon>
        <taxon>Tracheophyta</taxon>
        <taxon>Spermatophyta</taxon>
        <taxon>Magnoliopsida</taxon>
        <taxon>eudicotyledons</taxon>
        <taxon>Gunneridae</taxon>
        <taxon>Pentapetalae</taxon>
        <taxon>asterids</taxon>
        <taxon>campanulids</taxon>
        <taxon>Asterales</taxon>
        <taxon>Asteraceae</taxon>
        <taxon>Asteroideae</taxon>
        <taxon>Heliantheae alliance</taxon>
        <taxon>Tageteae</taxon>
        <taxon>Tagetes</taxon>
    </lineage>
</organism>
<keyword evidence="3" id="KW-1185">Reference proteome</keyword>
<evidence type="ECO:0000256" key="1">
    <source>
        <dbReference type="ARBA" id="ARBA00006974"/>
    </source>
</evidence>
<accession>A0AAD8NXE9</accession>
<protein>
    <submittedName>
        <fullName evidence="2">Uncharacterized protein</fullName>
    </submittedName>
</protein>
<evidence type="ECO:0000313" key="3">
    <source>
        <dbReference type="Proteomes" id="UP001229421"/>
    </source>
</evidence>
<dbReference type="Pfam" id="PF02519">
    <property type="entry name" value="Auxin_inducible"/>
    <property type="match status" value="1"/>
</dbReference>
<proteinExistence type="inferred from homology"/>
<dbReference type="PANTHER" id="PTHR31374">
    <property type="entry name" value="AUXIN-INDUCED PROTEIN-LIKE-RELATED"/>
    <property type="match status" value="1"/>
</dbReference>